<dbReference type="PANTHER" id="PTHR10073">
    <property type="entry name" value="DNA MISMATCH REPAIR PROTEIN MLH, PMS, MUTL"/>
    <property type="match status" value="1"/>
</dbReference>
<dbReference type="OMA" id="THECVED"/>
<dbReference type="GO" id="GO:0140664">
    <property type="term" value="F:ATP-dependent DNA damage sensor activity"/>
    <property type="evidence" value="ECO:0007669"/>
    <property type="project" value="InterPro"/>
</dbReference>
<protein>
    <recommendedName>
        <fullName evidence="4">EF-hand domain-containing protein</fullName>
    </recommendedName>
</protein>
<dbReference type="AlphaFoldDB" id="G0WB76"/>
<dbReference type="NCBIfam" id="TIGR00585">
    <property type="entry name" value="mutl"/>
    <property type="match status" value="1"/>
</dbReference>
<dbReference type="InterPro" id="IPR020568">
    <property type="entry name" value="Ribosomal_Su5_D2-typ_SF"/>
</dbReference>
<evidence type="ECO:0000313" key="5">
    <source>
        <dbReference type="EMBL" id="CCD24996.1"/>
    </source>
</evidence>
<reference evidence="5 6" key="1">
    <citation type="journal article" date="2011" name="Proc. Natl. Acad. Sci. U.S.A.">
        <title>Evolutionary erosion of yeast sex chromosomes by mating-type switching accidents.</title>
        <authorList>
            <person name="Gordon J.L."/>
            <person name="Armisen D."/>
            <person name="Proux-Wera E."/>
            <person name="Oheigeartaigh S.S."/>
            <person name="Byrne K.P."/>
            <person name="Wolfe K.H."/>
        </authorList>
    </citation>
    <scope>NUCLEOTIDE SEQUENCE [LARGE SCALE GENOMIC DNA]</scope>
    <source>
        <strain evidence="6">ATCC 10597 / BCRC 20456 / CBS 421 / NBRC 0211 / NRRL Y-12639</strain>
    </source>
</reference>
<keyword evidence="6" id="KW-1185">Reference proteome</keyword>
<dbReference type="GO" id="GO:0016887">
    <property type="term" value="F:ATP hydrolysis activity"/>
    <property type="evidence" value="ECO:0007669"/>
    <property type="project" value="InterPro"/>
</dbReference>
<feature type="compositionally biased region" description="Basic and acidic residues" evidence="3">
    <location>
        <begin position="484"/>
        <end position="500"/>
    </location>
</feature>
<dbReference type="GO" id="GO:0005509">
    <property type="term" value="F:calcium ion binding"/>
    <property type="evidence" value="ECO:0007669"/>
    <property type="project" value="InterPro"/>
</dbReference>
<dbReference type="KEGG" id="ndi:NDAI_0E01800"/>
<dbReference type="Proteomes" id="UP000000689">
    <property type="component" value="Chromosome 5"/>
</dbReference>
<dbReference type="RefSeq" id="XP_003670239.1">
    <property type="nucleotide sequence ID" value="XM_003670191.1"/>
</dbReference>
<proteinExistence type="inferred from homology"/>
<dbReference type="EMBL" id="HE580271">
    <property type="protein sequence ID" value="CCD24996.1"/>
    <property type="molecule type" value="Genomic_DNA"/>
</dbReference>
<dbReference type="GeneID" id="11498886"/>
<keyword evidence="2" id="KW-0227">DNA damage</keyword>
<dbReference type="HOGENOM" id="CLU_024335_0_0_1"/>
<feature type="region of interest" description="Disordered" evidence="3">
    <location>
        <begin position="475"/>
        <end position="512"/>
    </location>
</feature>
<dbReference type="InterPro" id="IPR014762">
    <property type="entry name" value="DNA_mismatch_repair_CS"/>
</dbReference>
<comment type="similarity">
    <text evidence="1">Belongs to the DNA mismatch repair MutL/HexB family.</text>
</comment>
<name>G0WB76_NAUDC</name>
<dbReference type="InterPro" id="IPR002048">
    <property type="entry name" value="EF_hand_dom"/>
</dbReference>
<organism evidence="5 6">
    <name type="scientific">Naumovozyma dairenensis (strain ATCC 10597 / BCRC 20456 / CBS 421 / NBRC 0211 / NRRL Y-12639)</name>
    <name type="common">Saccharomyces dairenensis</name>
    <dbReference type="NCBI Taxonomy" id="1071378"/>
    <lineage>
        <taxon>Eukaryota</taxon>
        <taxon>Fungi</taxon>
        <taxon>Dikarya</taxon>
        <taxon>Ascomycota</taxon>
        <taxon>Saccharomycotina</taxon>
        <taxon>Saccharomycetes</taxon>
        <taxon>Saccharomycetales</taxon>
        <taxon>Saccharomycetaceae</taxon>
        <taxon>Naumovozyma</taxon>
    </lineage>
</organism>
<dbReference type="Gene3D" id="3.30.230.10">
    <property type="match status" value="1"/>
</dbReference>
<dbReference type="GO" id="GO:0005524">
    <property type="term" value="F:ATP binding"/>
    <property type="evidence" value="ECO:0007669"/>
    <property type="project" value="InterPro"/>
</dbReference>
<dbReference type="SUPFAM" id="SSF55874">
    <property type="entry name" value="ATPase domain of HSP90 chaperone/DNA topoisomerase II/histidine kinase"/>
    <property type="match status" value="1"/>
</dbReference>
<feature type="region of interest" description="Disordered" evidence="3">
    <location>
        <begin position="376"/>
        <end position="404"/>
    </location>
</feature>
<dbReference type="Pfam" id="PF13589">
    <property type="entry name" value="HATPase_c_3"/>
    <property type="match status" value="1"/>
</dbReference>
<dbReference type="Pfam" id="PF01119">
    <property type="entry name" value="DNA_mis_repair"/>
    <property type="match status" value="1"/>
</dbReference>
<sequence>MAIKEISTNSKWKIVSSSFILGPTSVVHELLDNSVDSGATTIYIDVDSKTGGCEYISVKDNGSGVEKDDRSVMCLNHTTSKIENFEDLSNLSSLGFRGEALFMIANLCTDKGSMEIATRTENEPIGEKWFVQKNGSILNDKRYKTSYGTGTTITVRKLLGGLRARYIDMSEKSRKSIDEIKQMINHYSLNYRSIRFCFSLVSLDKNGKITQKQLQQSMDIKLSKVRALSFLLKLRKPIATNFIGFDKLEVNDKVSLEVILPTMRPESDIINVKKPLRFLSLNNRAMSLQLEIGHSINKLLNSLYKSFQMLNPIVWYINLNCDPKLIDFNIEPEKNDALFKDFDFILEQIKACLKEFIMDKLDIGEEEDRSLEFRNTKPLPETETGSQAIPIDISEPEKTTNRNISRHSPVFNEQSITMVDHIIDNEAEPHAFGKQIESRSGSGGSLSEITVIDAIETGVPNARINGRSITNGSMISEEGNWSHNLHDEPLSEDQDPRLDAQNKGSSSSLTYNYQETELTNEDLELSKDASLSNPFIIAKMKNIGKKQNPKNKLNSISSFNVNSLPEKPTTMINKDVQLKKLREVNGNGPNPSQKSLSQSVFNLDDTRIFKRQADGIEEHTEQENSITKRYRLADKLDTNVTGKRIGKTETQKVKVVATKKKHRNKKLSMFSEFTNSYSIRILYKSLNMMELSKVSKEAERILTAHEDERPSKMLLAQLRDTNKTIGKKYNLKRSNRGWYIYGTGPP</sequence>
<gene>
    <name evidence="5" type="primary">NDAI0E01800</name>
    <name evidence="5" type="ordered locus">NDAI_0E01800</name>
</gene>
<dbReference type="GO" id="GO:0000404">
    <property type="term" value="F:heteroduplex DNA loop binding"/>
    <property type="evidence" value="ECO:0007669"/>
    <property type="project" value="EnsemblFungi"/>
</dbReference>
<dbReference type="InterPro" id="IPR002099">
    <property type="entry name" value="MutL/Mlh/PMS"/>
</dbReference>
<dbReference type="Gene3D" id="3.30.565.10">
    <property type="entry name" value="Histidine kinase-like ATPase, C-terminal domain"/>
    <property type="match status" value="1"/>
</dbReference>
<dbReference type="GO" id="GO:0032390">
    <property type="term" value="C:MutLbeta complex"/>
    <property type="evidence" value="ECO:0007669"/>
    <property type="project" value="EnsemblFungi"/>
</dbReference>
<dbReference type="SUPFAM" id="SSF54211">
    <property type="entry name" value="Ribosomal protein S5 domain 2-like"/>
    <property type="match status" value="1"/>
</dbReference>
<evidence type="ECO:0000256" key="2">
    <source>
        <dbReference type="ARBA" id="ARBA00022763"/>
    </source>
</evidence>
<evidence type="ECO:0000259" key="4">
    <source>
        <dbReference type="PROSITE" id="PS50222"/>
    </source>
</evidence>
<dbReference type="FunFam" id="3.30.565.10:FF:000017">
    <property type="entry name" value="PMS1 homolog 1, mismatch repair system component"/>
    <property type="match status" value="1"/>
</dbReference>
<accession>G0WB76</accession>
<feature type="compositionally biased region" description="Polar residues" evidence="3">
    <location>
        <begin position="502"/>
        <end position="512"/>
    </location>
</feature>
<evidence type="ECO:0000313" key="6">
    <source>
        <dbReference type="Proteomes" id="UP000000689"/>
    </source>
</evidence>
<dbReference type="SMART" id="SM01340">
    <property type="entry name" value="DNA_mis_repair"/>
    <property type="match status" value="1"/>
</dbReference>
<dbReference type="InterPro" id="IPR036890">
    <property type="entry name" value="HATPase_C_sf"/>
</dbReference>
<dbReference type="OrthoDB" id="10263226at2759"/>
<dbReference type="STRING" id="1071378.G0WB76"/>
<evidence type="ECO:0000256" key="3">
    <source>
        <dbReference type="SAM" id="MobiDB-lite"/>
    </source>
</evidence>
<dbReference type="GO" id="GO:0007131">
    <property type="term" value="P:reciprocal meiotic recombination"/>
    <property type="evidence" value="ECO:0007669"/>
    <property type="project" value="EnsemblFungi"/>
</dbReference>
<dbReference type="InterPro" id="IPR013507">
    <property type="entry name" value="DNA_mismatch_S5_2-like"/>
</dbReference>
<dbReference type="PROSITE" id="PS00058">
    <property type="entry name" value="DNA_MISMATCH_REPAIR_1"/>
    <property type="match status" value="1"/>
</dbReference>
<dbReference type="PANTHER" id="PTHR10073:SF44">
    <property type="entry name" value="DNA MISMATCH REPAIR PROTEIN MLH2"/>
    <property type="match status" value="1"/>
</dbReference>
<feature type="domain" description="EF-hand" evidence="4">
    <location>
        <begin position="189"/>
        <end position="224"/>
    </location>
</feature>
<dbReference type="InterPro" id="IPR014721">
    <property type="entry name" value="Ribsml_uS5_D2-typ_fold_subgr"/>
</dbReference>
<dbReference type="GO" id="GO:0032389">
    <property type="term" value="C:MutLalpha complex"/>
    <property type="evidence" value="ECO:0007669"/>
    <property type="project" value="TreeGrafter"/>
</dbReference>
<dbReference type="GO" id="GO:0006298">
    <property type="term" value="P:mismatch repair"/>
    <property type="evidence" value="ECO:0007669"/>
    <property type="project" value="EnsemblFungi"/>
</dbReference>
<dbReference type="eggNOG" id="KOG1978">
    <property type="taxonomic scope" value="Eukaryota"/>
</dbReference>
<dbReference type="GO" id="GO:0000405">
    <property type="term" value="F:bubble DNA binding"/>
    <property type="evidence" value="ECO:0007669"/>
    <property type="project" value="EnsemblFungi"/>
</dbReference>
<evidence type="ECO:0000256" key="1">
    <source>
        <dbReference type="ARBA" id="ARBA00006082"/>
    </source>
</evidence>
<dbReference type="InterPro" id="IPR038973">
    <property type="entry name" value="MutL/Mlh/Pms-like"/>
</dbReference>
<dbReference type="PROSITE" id="PS50222">
    <property type="entry name" value="EF_HAND_2"/>
    <property type="match status" value="1"/>
</dbReference>